<gene>
    <name evidence="3" type="ORF">AKO1_014933</name>
</gene>
<evidence type="ECO:0000313" key="4">
    <source>
        <dbReference type="Proteomes" id="UP001431209"/>
    </source>
</evidence>
<protein>
    <submittedName>
        <fullName evidence="3">Uncharacterized protein</fullName>
    </submittedName>
</protein>
<evidence type="ECO:0000256" key="2">
    <source>
        <dbReference type="SAM" id="SignalP"/>
    </source>
</evidence>
<evidence type="ECO:0000313" key="3">
    <source>
        <dbReference type="EMBL" id="KAL0483025.1"/>
    </source>
</evidence>
<dbReference type="Proteomes" id="UP001431209">
    <property type="component" value="Unassembled WGS sequence"/>
</dbReference>
<name>A0AAW2Z108_9EUKA</name>
<sequence length="542" mass="61391">MKGFNASLFTQLVILLATLVLTSLATPECPTVSDLTSVNIAPGQASCFETSNQIVKLNEPSKTINVTARFMFPPTETEFDWDFTNGFTQIYRTYSPRKIFYSFRNTGQENQTFPVFVINNKEGGMPFERLEIFETSNYTIVYPSASSFSSYYYRVQVFNPIFSFYISANGDNSPFLLSFGVGQVWDSKLIVKDANITKSSPYSYVSSSGVDYNECYFRIVPLCKVNCTDITLKFIIGVYNAEERTTFDVIIPPDGGKFFFDHNVDPLTEMTITSSGQVNFDIFASHSDRVFDLSDNILYELDTNNIFIYPNETKRNMKFLIKSATGFSSNKSTWVKMTVVSRPIEVHALVNQRSFRCVSSDHHKETVDYYSISFYKNKLSFAIELQYSDYYFALEEITVTADAGTYGYNPFLIYRNDDYDSLIKYEGVSPGGKQIVIVRRKNKDDGSRSLAGYCIYANHNGGRLYKTKEGLWIAIGLTILFGVVLATFTLFVVIYVLAFIKTKVGIGKVTGSNTEEEPILSEIYHKPSYYTSKSPELKAPLL</sequence>
<comment type="caution">
    <text evidence="3">The sequence shown here is derived from an EMBL/GenBank/DDBJ whole genome shotgun (WGS) entry which is preliminary data.</text>
</comment>
<keyword evidence="1" id="KW-0812">Transmembrane</keyword>
<dbReference type="AlphaFoldDB" id="A0AAW2Z108"/>
<organism evidence="3 4">
    <name type="scientific">Acrasis kona</name>
    <dbReference type="NCBI Taxonomy" id="1008807"/>
    <lineage>
        <taxon>Eukaryota</taxon>
        <taxon>Discoba</taxon>
        <taxon>Heterolobosea</taxon>
        <taxon>Tetramitia</taxon>
        <taxon>Eutetramitia</taxon>
        <taxon>Acrasidae</taxon>
        <taxon>Acrasis</taxon>
    </lineage>
</organism>
<reference evidence="3 4" key="1">
    <citation type="submission" date="2024-03" db="EMBL/GenBank/DDBJ databases">
        <title>The Acrasis kona genome and developmental transcriptomes reveal deep origins of eukaryotic multicellular pathways.</title>
        <authorList>
            <person name="Sheikh S."/>
            <person name="Fu C.-J."/>
            <person name="Brown M.W."/>
            <person name="Baldauf S.L."/>
        </authorList>
    </citation>
    <scope>NUCLEOTIDE SEQUENCE [LARGE SCALE GENOMIC DNA]</scope>
    <source>
        <strain evidence="3 4">ATCC MYA-3509</strain>
    </source>
</reference>
<accession>A0AAW2Z108</accession>
<keyword evidence="1" id="KW-1133">Transmembrane helix</keyword>
<feature type="chain" id="PRO_5043733149" evidence="2">
    <location>
        <begin position="26"/>
        <end position="542"/>
    </location>
</feature>
<keyword evidence="2" id="KW-0732">Signal</keyword>
<proteinExistence type="predicted"/>
<dbReference type="EMBL" id="JAOPGA020000925">
    <property type="protein sequence ID" value="KAL0483025.1"/>
    <property type="molecule type" value="Genomic_DNA"/>
</dbReference>
<feature type="signal peptide" evidence="2">
    <location>
        <begin position="1"/>
        <end position="25"/>
    </location>
</feature>
<feature type="transmembrane region" description="Helical" evidence="1">
    <location>
        <begin position="471"/>
        <end position="498"/>
    </location>
</feature>
<keyword evidence="4" id="KW-1185">Reference proteome</keyword>
<evidence type="ECO:0000256" key="1">
    <source>
        <dbReference type="SAM" id="Phobius"/>
    </source>
</evidence>
<keyword evidence="1" id="KW-0472">Membrane</keyword>